<dbReference type="PANTHER" id="PTHR35936">
    <property type="entry name" value="MEMBRANE-BOUND LYTIC MUREIN TRANSGLYCOSYLASE F"/>
    <property type="match status" value="1"/>
</dbReference>
<evidence type="ECO:0000313" key="3">
    <source>
        <dbReference type="EMBL" id="MBP0491693.1"/>
    </source>
</evidence>
<dbReference type="PANTHER" id="PTHR35936:SF17">
    <property type="entry name" value="ARGININE-BINDING EXTRACELLULAR PROTEIN ARTP"/>
    <property type="match status" value="1"/>
</dbReference>
<sequence length="251" mass="27515">MDKPAESPPDPPMDRLSLIRARRELLICTVPDLPSLSWRNARNGELEGLDADMARYLAARLRVRPVFVETLPGAIVGLIERGSCDVGMGGLGITPARAERVAFTKPFLSGPLAAVSQQVSQRVPGWREMDREGVVVAVLAGSVAEEVMRQRLRQAELFSVSPPLNPEQETGAGRADVFVTDYADARRLREDDAWRVTDAPRTVGETLYAYAVPKGDVAWLAELNRFLSALKGDGTLARAAERWALRDVLVN</sequence>
<dbReference type="SUPFAM" id="SSF53850">
    <property type="entry name" value="Periplasmic binding protein-like II"/>
    <property type="match status" value="1"/>
</dbReference>
<dbReference type="RefSeq" id="WP_209370471.1">
    <property type="nucleotide sequence ID" value="NZ_JAGIZA010000002.1"/>
</dbReference>
<accession>A0A940MU24</accession>
<evidence type="ECO:0000256" key="1">
    <source>
        <dbReference type="ARBA" id="ARBA00022729"/>
    </source>
</evidence>
<evidence type="ECO:0000313" key="4">
    <source>
        <dbReference type="Proteomes" id="UP000677537"/>
    </source>
</evidence>
<name>A0A940MU24_9PROT</name>
<organism evidence="3 4">
    <name type="scientific">Roseomonas indoligenes</name>
    <dbReference type="NCBI Taxonomy" id="2820811"/>
    <lineage>
        <taxon>Bacteria</taxon>
        <taxon>Pseudomonadati</taxon>
        <taxon>Pseudomonadota</taxon>
        <taxon>Alphaproteobacteria</taxon>
        <taxon>Acetobacterales</taxon>
        <taxon>Roseomonadaceae</taxon>
        <taxon>Roseomonas</taxon>
    </lineage>
</organism>
<dbReference type="SMART" id="SM00062">
    <property type="entry name" value="PBPb"/>
    <property type="match status" value="1"/>
</dbReference>
<dbReference type="Pfam" id="PF00497">
    <property type="entry name" value="SBP_bac_3"/>
    <property type="match status" value="1"/>
</dbReference>
<dbReference type="AlphaFoldDB" id="A0A940MU24"/>
<feature type="domain" description="Solute-binding protein family 3/N-terminal" evidence="2">
    <location>
        <begin position="24"/>
        <end position="247"/>
    </location>
</feature>
<reference evidence="3" key="1">
    <citation type="submission" date="2021-03" db="EMBL/GenBank/DDBJ databases">
        <authorList>
            <person name="So Y."/>
        </authorList>
    </citation>
    <scope>NUCLEOTIDE SEQUENCE</scope>
    <source>
        <strain evidence="3">SG15</strain>
    </source>
</reference>
<comment type="caution">
    <text evidence="3">The sequence shown here is derived from an EMBL/GenBank/DDBJ whole genome shotgun (WGS) entry which is preliminary data.</text>
</comment>
<protein>
    <submittedName>
        <fullName evidence="3">Amino acid ABC transporter substrate-binding protein</fullName>
    </submittedName>
</protein>
<dbReference type="Gene3D" id="3.40.190.10">
    <property type="entry name" value="Periplasmic binding protein-like II"/>
    <property type="match status" value="2"/>
</dbReference>
<dbReference type="Proteomes" id="UP000677537">
    <property type="component" value="Unassembled WGS sequence"/>
</dbReference>
<dbReference type="CDD" id="cd13530">
    <property type="entry name" value="PBP2_peptides_like"/>
    <property type="match status" value="1"/>
</dbReference>
<keyword evidence="4" id="KW-1185">Reference proteome</keyword>
<gene>
    <name evidence="3" type="ORF">J5Y10_02750</name>
</gene>
<dbReference type="EMBL" id="JAGIZA010000002">
    <property type="protein sequence ID" value="MBP0491693.1"/>
    <property type="molecule type" value="Genomic_DNA"/>
</dbReference>
<evidence type="ECO:0000259" key="2">
    <source>
        <dbReference type="SMART" id="SM00062"/>
    </source>
</evidence>
<dbReference type="InterPro" id="IPR001638">
    <property type="entry name" value="Solute-binding_3/MltF_N"/>
</dbReference>
<proteinExistence type="predicted"/>
<keyword evidence="1" id="KW-0732">Signal</keyword>